<dbReference type="Proteomes" id="UP001281024">
    <property type="component" value="Unassembled WGS sequence"/>
</dbReference>
<dbReference type="SUPFAM" id="SSF53448">
    <property type="entry name" value="Nucleotide-diphospho-sugar transferases"/>
    <property type="match status" value="1"/>
</dbReference>
<comment type="caution">
    <text evidence="2">The sequence shown here is derived from an EMBL/GenBank/DDBJ whole genome shotgun (WGS) entry which is preliminary data.</text>
</comment>
<dbReference type="Pfam" id="PF00535">
    <property type="entry name" value="Glycos_transf_2"/>
    <property type="match status" value="1"/>
</dbReference>
<dbReference type="EMBL" id="WERV01000001">
    <property type="protein sequence ID" value="MDV7714401.1"/>
    <property type="molecule type" value="Genomic_DNA"/>
</dbReference>
<sequence>MKISVVVATYNGEEFIKDQLQSIVNQSVRPDEIVITDDGSSDQTLDILHDFSKNMSDDIKVRIISNNSEHGFVKNFLNGIFNSTGDIVFLSDQDDIWKKNKINEHLSIYKHHSDAVAIHGEIDVVDRNLNILNAGTQRYRYTGKWDFNHFMKKPNYPGMSLSFKAGKVTDKLKEIDGLRWEIRTHDFLIVLIAEILNGLYVTKQVLNFRRFTGHNVALKGHKDPLTIKKRISSVETFIYQYKLSKETFELILGDNKRINEISKYELVQAKRLLFLKTGNIKYLTYLFFHINLLSSYKPILGDTLSFLRKG</sequence>
<name>A0AAJ2P2L9_OENOE</name>
<evidence type="ECO:0000313" key="2">
    <source>
        <dbReference type="EMBL" id="MDV7714401.1"/>
    </source>
</evidence>
<feature type="domain" description="Glycosyltransferase 2-like" evidence="1">
    <location>
        <begin position="4"/>
        <end position="157"/>
    </location>
</feature>
<dbReference type="PANTHER" id="PTHR43685:SF2">
    <property type="entry name" value="GLYCOSYLTRANSFERASE 2-LIKE DOMAIN-CONTAINING PROTEIN"/>
    <property type="match status" value="1"/>
</dbReference>
<evidence type="ECO:0000259" key="1">
    <source>
        <dbReference type="Pfam" id="PF00535"/>
    </source>
</evidence>
<protein>
    <submittedName>
        <fullName evidence="2">Glycosyltransferase</fullName>
    </submittedName>
</protein>
<dbReference type="InterPro" id="IPR050834">
    <property type="entry name" value="Glycosyltransf_2"/>
</dbReference>
<dbReference type="RefSeq" id="WP_317767810.1">
    <property type="nucleotide sequence ID" value="NZ_WERV01000001.1"/>
</dbReference>
<dbReference type="Gene3D" id="3.90.550.10">
    <property type="entry name" value="Spore Coat Polysaccharide Biosynthesis Protein SpsA, Chain A"/>
    <property type="match status" value="1"/>
</dbReference>
<gene>
    <name evidence="2" type="ORF">GA838_01205</name>
</gene>
<organism evidence="2 3">
    <name type="scientific">Oenococcus oeni</name>
    <name type="common">Leuconostoc oenos</name>
    <dbReference type="NCBI Taxonomy" id="1247"/>
    <lineage>
        <taxon>Bacteria</taxon>
        <taxon>Bacillati</taxon>
        <taxon>Bacillota</taxon>
        <taxon>Bacilli</taxon>
        <taxon>Lactobacillales</taxon>
        <taxon>Lactobacillaceae</taxon>
        <taxon>Oenococcus</taxon>
    </lineage>
</organism>
<dbReference type="AlphaFoldDB" id="A0AAJ2P2L9"/>
<dbReference type="PANTHER" id="PTHR43685">
    <property type="entry name" value="GLYCOSYLTRANSFERASE"/>
    <property type="match status" value="1"/>
</dbReference>
<proteinExistence type="predicted"/>
<reference evidence="2" key="1">
    <citation type="submission" date="2019-10" db="EMBL/GenBank/DDBJ databases">
        <title>Malate fermentation in French cider.</title>
        <authorList>
            <person name="Cousin F.J."/>
            <person name="Medina Fernandez S."/>
            <person name="Misery B."/>
            <person name="Laplace J.-M."/>
            <person name="Cretenet M."/>
        </authorList>
    </citation>
    <scope>NUCLEOTIDE SEQUENCE</scope>
    <source>
        <strain evidence="2">UCMA15129</strain>
    </source>
</reference>
<accession>A0AAJ2P2L9</accession>
<dbReference type="InterPro" id="IPR001173">
    <property type="entry name" value="Glyco_trans_2-like"/>
</dbReference>
<evidence type="ECO:0000313" key="3">
    <source>
        <dbReference type="Proteomes" id="UP001281024"/>
    </source>
</evidence>
<dbReference type="InterPro" id="IPR029044">
    <property type="entry name" value="Nucleotide-diphossugar_trans"/>
</dbReference>